<keyword evidence="10" id="KW-1185">Reference proteome</keyword>
<keyword evidence="5" id="KW-0067">ATP-binding</keyword>
<dbReference type="InterPro" id="IPR001245">
    <property type="entry name" value="Ser-Thr/Tyr_kinase_cat_dom"/>
</dbReference>
<dbReference type="CDD" id="cd14066">
    <property type="entry name" value="STKc_IRAK"/>
    <property type="match status" value="1"/>
</dbReference>
<dbReference type="InterPro" id="IPR001223">
    <property type="entry name" value="Glyco_hydro18_cat"/>
</dbReference>
<sequence length="613" mass="69064">MGKLFQEWRQAAEVEARSSKKQVLILTSAVQYKPDLENGSSFPVDSIRNNLNWVNILAYDYYMPNWANFTAPFAALYDTKLGANTDSGIGKWIEKGLPAANILLALPFYGYAWRLKNVENFGVGAAAIGAAITNDGSISYKNIKEFMERNGVDEVKFNGSYVMSYCVVGSTWIAFDDAEVVKIKVSYVKQRRLLGYFVWLVSYDDNWELSSVAAREFGNEKEKKVSLLIIIPSTIGAAILLLLLGFLLFRRLKSKGRRSKFNVNNLVGGEDFGSNAPLQVFSFDEIEKATNKFAFMNKLGQGGYGPVYKGILPNGKEIAVKRLSETSGQGFEEFKNEVLLTARLQHVNLVRVLGFCVDTHQHMLVYEYMPNKSLDFHLFGPRRGNLLNWAKRVEIIEGVTQGLLYLQEYSRLTIIHRDLKPSNILLDDGMKPKISDFGMARIFAKDELEANTSRIAGTHGYIPPEYVRKGLYSTKSDVFSFGVLLLQIISGKKITKLYGVHEHLNLLDYAYELWKDGKGMEFMDSSLDDSDSTCKLTRCMQIALLCVQENADDRPSMLEISSMLKNTTSDIKAPQRPAFSTKEIQHETDDHTLTIQQETYSICTPTVSEFAAR</sequence>
<feature type="domain" description="Protein kinase" evidence="7">
    <location>
        <begin position="293"/>
        <end position="579"/>
    </location>
</feature>
<dbReference type="InterPro" id="IPR000719">
    <property type="entry name" value="Prot_kinase_dom"/>
</dbReference>
<keyword evidence="1" id="KW-0723">Serine/threonine-protein kinase</keyword>
<dbReference type="PANTHER" id="PTHR27002">
    <property type="entry name" value="RECEPTOR-LIKE SERINE/THREONINE-PROTEIN KINASE SD1-8"/>
    <property type="match status" value="1"/>
</dbReference>
<dbReference type="PANTHER" id="PTHR27002:SF1077">
    <property type="entry name" value="CYSTEINE-RICH RECEPTOR-LIKE PROTEIN KINASE 4"/>
    <property type="match status" value="1"/>
</dbReference>
<reference evidence="9 10" key="1">
    <citation type="submission" date="2024-03" db="EMBL/GenBank/DDBJ databases">
        <authorList>
            <person name="Gkanogiannis A."/>
            <person name="Becerra Lopez-Lavalle L."/>
        </authorList>
    </citation>
    <scope>NUCLEOTIDE SEQUENCE [LARGE SCALE GENOMIC DNA]</scope>
</reference>
<evidence type="ECO:0000313" key="9">
    <source>
        <dbReference type="EMBL" id="CAK9326526.1"/>
    </source>
</evidence>
<keyword evidence="4" id="KW-0418">Kinase</keyword>
<dbReference type="PROSITE" id="PS51910">
    <property type="entry name" value="GH18_2"/>
    <property type="match status" value="1"/>
</dbReference>
<feature type="domain" description="GH18" evidence="8">
    <location>
        <begin position="1"/>
        <end position="220"/>
    </location>
</feature>
<dbReference type="InterPro" id="IPR029070">
    <property type="entry name" value="Chitinase_insertion_sf"/>
</dbReference>
<dbReference type="Pfam" id="PF07714">
    <property type="entry name" value="PK_Tyr_Ser-Thr"/>
    <property type="match status" value="1"/>
</dbReference>
<dbReference type="InterPro" id="IPR011009">
    <property type="entry name" value="Kinase-like_dom_sf"/>
</dbReference>
<dbReference type="EMBL" id="OZ021741">
    <property type="protein sequence ID" value="CAK9326526.1"/>
    <property type="molecule type" value="Genomic_DNA"/>
</dbReference>
<dbReference type="InterPro" id="IPR008271">
    <property type="entry name" value="Ser/Thr_kinase_AS"/>
</dbReference>
<evidence type="ECO:0000256" key="3">
    <source>
        <dbReference type="ARBA" id="ARBA00022741"/>
    </source>
</evidence>
<evidence type="ECO:0000256" key="2">
    <source>
        <dbReference type="ARBA" id="ARBA00022679"/>
    </source>
</evidence>
<evidence type="ECO:0000256" key="4">
    <source>
        <dbReference type="ARBA" id="ARBA00022777"/>
    </source>
</evidence>
<evidence type="ECO:0000259" key="8">
    <source>
        <dbReference type="PROSITE" id="PS51910"/>
    </source>
</evidence>
<keyword evidence="2" id="KW-0808">Transferase</keyword>
<dbReference type="SMART" id="SM00636">
    <property type="entry name" value="Glyco_18"/>
    <property type="match status" value="1"/>
</dbReference>
<gene>
    <name evidence="9" type="ORF">CITCOLO1_LOCUS18879</name>
</gene>
<dbReference type="Pfam" id="PF00704">
    <property type="entry name" value="Glyco_hydro_18"/>
    <property type="match status" value="1"/>
</dbReference>
<organism evidence="9 10">
    <name type="scientific">Citrullus colocynthis</name>
    <name type="common">colocynth</name>
    <dbReference type="NCBI Taxonomy" id="252529"/>
    <lineage>
        <taxon>Eukaryota</taxon>
        <taxon>Viridiplantae</taxon>
        <taxon>Streptophyta</taxon>
        <taxon>Embryophyta</taxon>
        <taxon>Tracheophyta</taxon>
        <taxon>Spermatophyta</taxon>
        <taxon>Magnoliopsida</taxon>
        <taxon>eudicotyledons</taxon>
        <taxon>Gunneridae</taxon>
        <taxon>Pentapetalae</taxon>
        <taxon>rosids</taxon>
        <taxon>fabids</taxon>
        <taxon>Cucurbitales</taxon>
        <taxon>Cucurbitaceae</taxon>
        <taxon>Benincaseae</taxon>
        <taxon>Citrullus</taxon>
    </lineage>
</organism>
<evidence type="ECO:0000256" key="1">
    <source>
        <dbReference type="ARBA" id="ARBA00022527"/>
    </source>
</evidence>
<name>A0ABP0Z5F3_9ROSI</name>
<dbReference type="SUPFAM" id="SSF56112">
    <property type="entry name" value="Protein kinase-like (PK-like)"/>
    <property type="match status" value="1"/>
</dbReference>
<evidence type="ECO:0000259" key="7">
    <source>
        <dbReference type="PROSITE" id="PS50011"/>
    </source>
</evidence>
<dbReference type="InterPro" id="IPR011583">
    <property type="entry name" value="Chitinase_II/V-like_cat"/>
</dbReference>
<keyword evidence="6" id="KW-1133">Transmembrane helix</keyword>
<evidence type="ECO:0000256" key="6">
    <source>
        <dbReference type="SAM" id="Phobius"/>
    </source>
</evidence>
<dbReference type="Gene3D" id="3.30.200.20">
    <property type="entry name" value="Phosphorylase Kinase, domain 1"/>
    <property type="match status" value="1"/>
</dbReference>
<evidence type="ECO:0000256" key="5">
    <source>
        <dbReference type="ARBA" id="ARBA00022840"/>
    </source>
</evidence>
<dbReference type="SMART" id="SM00220">
    <property type="entry name" value="S_TKc"/>
    <property type="match status" value="1"/>
</dbReference>
<keyword evidence="3" id="KW-0547">Nucleotide-binding</keyword>
<keyword evidence="6" id="KW-0812">Transmembrane</keyword>
<accession>A0ABP0Z5F3</accession>
<dbReference type="Gene3D" id="3.10.50.10">
    <property type="match status" value="1"/>
</dbReference>
<dbReference type="SUPFAM" id="SSF51445">
    <property type="entry name" value="(Trans)glycosidases"/>
    <property type="match status" value="1"/>
</dbReference>
<dbReference type="SUPFAM" id="SSF54556">
    <property type="entry name" value="Chitinase insertion domain"/>
    <property type="match status" value="1"/>
</dbReference>
<proteinExistence type="predicted"/>
<dbReference type="Gene3D" id="1.10.510.10">
    <property type="entry name" value="Transferase(Phosphotransferase) domain 1"/>
    <property type="match status" value="1"/>
</dbReference>
<feature type="transmembrane region" description="Helical" evidence="6">
    <location>
        <begin position="225"/>
        <end position="249"/>
    </location>
</feature>
<dbReference type="PROSITE" id="PS00108">
    <property type="entry name" value="PROTEIN_KINASE_ST"/>
    <property type="match status" value="1"/>
</dbReference>
<dbReference type="PROSITE" id="PS50011">
    <property type="entry name" value="PROTEIN_KINASE_DOM"/>
    <property type="match status" value="1"/>
</dbReference>
<evidence type="ECO:0000313" key="10">
    <source>
        <dbReference type="Proteomes" id="UP001642487"/>
    </source>
</evidence>
<dbReference type="Gene3D" id="3.20.20.80">
    <property type="entry name" value="Glycosidases"/>
    <property type="match status" value="1"/>
</dbReference>
<dbReference type="InterPro" id="IPR017853">
    <property type="entry name" value="GH"/>
</dbReference>
<dbReference type="Proteomes" id="UP001642487">
    <property type="component" value="Chromosome 7"/>
</dbReference>
<keyword evidence="6" id="KW-0472">Membrane</keyword>
<protein>
    <submittedName>
        <fullName evidence="9">Uncharacterized protein</fullName>
    </submittedName>
</protein>